<reference evidence="6" key="1">
    <citation type="journal article" date="2023" name="Int. J. Syst. Evol. Microbiol.">
        <title>Mesoterricola silvestris gen. nov., sp. nov., Mesoterricola sediminis sp. nov., Geothrix oryzae sp. nov., Geothrix edaphica sp. nov., Geothrix rubra sp. nov., and Geothrix limicola sp. nov., six novel members of Acidobacteriota isolated from soils.</title>
        <authorList>
            <person name="Itoh H."/>
            <person name="Sugisawa Y."/>
            <person name="Mise K."/>
            <person name="Xu Z."/>
            <person name="Kuniyasu M."/>
            <person name="Ushijima N."/>
            <person name="Kawano K."/>
            <person name="Kobayashi E."/>
            <person name="Shiratori Y."/>
            <person name="Masuda Y."/>
            <person name="Senoo K."/>
        </authorList>
    </citation>
    <scope>NUCLEOTIDE SEQUENCE [LARGE SCALE GENOMIC DNA]</scope>
    <source>
        <strain evidence="6">Red222</strain>
    </source>
</reference>
<keyword evidence="3 5" id="KW-0067">ATP-binding</keyword>
<keyword evidence="6" id="KW-1185">Reference proteome</keyword>
<dbReference type="PROSITE" id="PS00211">
    <property type="entry name" value="ABC_TRANSPORTER_1"/>
    <property type="match status" value="1"/>
</dbReference>
<dbReference type="RefSeq" id="WP_375379991.1">
    <property type="nucleotide sequence ID" value="NZ_AP027079.1"/>
</dbReference>
<dbReference type="GO" id="GO:0005524">
    <property type="term" value="F:ATP binding"/>
    <property type="evidence" value="ECO:0007669"/>
    <property type="project" value="UniProtKB-KW"/>
</dbReference>
<name>A0ABM8DM87_9BACT</name>
<organism evidence="5 6">
    <name type="scientific">Geothrix oryzae</name>
    <dbReference type="NCBI Taxonomy" id="2927975"/>
    <lineage>
        <taxon>Bacteria</taxon>
        <taxon>Pseudomonadati</taxon>
        <taxon>Acidobacteriota</taxon>
        <taxon>Holophagae</taxon>
        <taxon>Holophagales</taxon>
        <taxon>Holophagaceae</taxon>
        <taxon>Geothrix</taxon>
    </lineage>
</organism>
<evidence type="ECO:0000256" key="1">
    <source>
        <dbReference type="ARBA" id="ARBA00022448"/>
    </source>
</evidence>
<accession>A0ABM8DM87</accession>
<dbReference type="PANTHER" id="PTHR42781">
    <property type="entry name" value="SPERMIDINE/PUTRESCINE IMPORT ATP-BINDING PROTEIN POTA"/>
    <property type="match status" value="1"/>
</dbReference>
<keyword evidence="2" id="KW-0547">Nucleotide-binding</keyword>
<evidence type="ECO:0000313" key="5">
    <source>
        <dbReference type="EMBL" id="BDU68009.1"/>
    </source>
</evidence>
<evidence type="ECO:0000313" key="6">
    <source>
        <dbReference type="Proteomes" id="UP001242010"/>
    </source>
</evidence>
<dbReference type="EMBL" id="AP027079">
    <property type="protein sequence ID" value="BDU68009.1"/>
    <property type="molecule type" value="Genomic_DNA"/>
</dbReference>
<gene>
    <name evidence="5" type="primary">modC</name>
    <name evidence="5" type="ORF">GETHOR_01100</name>
</gene>
<dbReference type="Gene3D" id="3.40.50.300">
    <property type="entry name" value="P-loop containing nucleotide triphosphate hydrolases"/>
    <property type="match status" value="1"/>
</dbReference>
<dbReference type="InterPro" id="IPR003439">
    <property type="entry name" value="ABC_transporter-like_ATP-bd"/>
</dbReference>
<evidence type="ECO:0000256" key="3">
    <source>
        <dbReference type="ARBA" id="ARBA00022840"/>
    </source>
</evidence>
<dbReference type="Pfam" id="PF00005">
    <property type="entry name" value="ABC_tran"/>
    <property type="match status" value="1"/>
</dbReference>
<protein>
    <submittedName>
        <fullName evidence="5">ABC transporter ATP-binding protein</fullName>
    </submittedName>
</protein>
<dbReference type="PANTHER" id="PTHR42781:SF4">
    <property type="entry name" value="SPERMIDINE_PUTRESCINE IMPORT ATP-BINDING PROTEIN POTA"/>
    <property type="match status" value="1"/>
</dbReference>
<dbReference type="SUPFAM" id="SSF52540">
    <property type="entry name" value="P-loop containing nucleoside triphosphate hydrolases"/>
    <property type="match status" value="1"/>
</dbReference>
<feature type="domain" description="ABC transporter" evidence="4">
    <location>
        <begin position="3"/>
        <end position="226"/>
    </location>
</feature>
<dbReference type="PROSITE" id="PS50893">
    <property type="entry name" value="ABC_TRANSPORTER_2"/>
    <property type="match status" value="1"/>
</dbReference>
<dbReference type="InterPro" id="IPR017871">
    <property type="entry name" value="ABC_transporter-like_CS"/>
</dbReference>
<dbReference type="InterPro" id="IPR050093">
    <property type="entry name" value="ABC_SmlMolc_Importer"/>
</dbReference>
<dbReference type="Proteomes" id="UP001242010">
    <property type="component" value="Chromosome"/>
</dbReference>
<dbReference type="SMART" id="SM00382">
    <property type="entry name" value="AAA"/>
    <property type="match status" value="1"/>
</dbReference>
<dbReference type="InterPro" id="IPR003593">
    <property type="entry name" value="AAA+_ATPase"/>
</dbReference>
<sequence>MKLRVDIRGTLRGRERPFHLEVAFATSARSLVLSGPSGAGKSLTLRAVAGLLRPEAGCIQLGERTFFDSATGLHLPPQAREVGHLFQDYALFPHLTAAENVAFSFSRTWRRPSRAALAQALPWLDRLGLGGFAAAHPGQLSGGQRQRVALARALAAKPRLLLLDEPFSALDHRMRDRLRLELKDLAAQENLPLVVVSHDPGDAEAFGEHLVELEEGRVVSEETYRA</sequence>
<evidence type="ECO:0000256" key="2">
    <source>
        <dbReference type="ARBA" id="ARBA00022741"/>
    </source>
</evidence>
<keyword evidence="1" id="KW-0813">Transport</keyword>
<dbReference type="InterPro" id="IPR027417">
    <property type="entry name" value="P-loop_NTPase"/>
</dbReference>
<evidence type="ECO:0000259" key="4">
    <source>
        <dbReference type="PROSITE" id="PS50893"/>
    </source>
</evidence>
<proteinExistence type="predicted"/>